<gene>
    <name evidence="2" type="ORF">LNTAR_12111</name>
</gene>
<dbReference type="AlphaFoldDB" id="A6DJM3"/>
<evidence type="ECO:0000313" key="3">
    <source>
        <dbReference type="Proteomes" id="UP000004947"/>
    </source>
</evidence>
<reference evidence="2 3" key="1">
    <citation type="journal article" date="2010" name="J. Bacteriol.">
        <title>Genome sequence of Lentisphaera araneosa HTCC2155T, the type species of the order Lentisphaerales in the phylum Lentisphaerae.</title>
        <authorList>
            <person name="Thrash J.C."/>
            <person name="Cho J.C."/>
            <person name="Vergin K.L."/>
            <person name="Morris R.M."/>
            <person name="Giovannoni S.J."/>
        </authorList>
    </citation>
    <scope>NUCLEOTIDE SEQUENCE [LARGE SCALE GENOMIC DNA]</scope>
    <source>
        <strain evidence="2 3">HTCC2155</strain>
    </source>
</reference>
<dbReference type="Proteomes" id="UP000004947">
    <property type="component" value="Unassembled WGS sequence"/>
</dbReference>
<proteinExistence type="predicted"/>
<protein>
    <submittedName>
        <fullName evidence="2">Uncharacterized protein</fullName>
    </submittedName>
</protein>
<organism evidence="2 3">
    <name type="scientific">Lentisphaera araneosa HTCC2155</name>
    <dbReference type="NCBI Taxonomy" id="313628"/>
    <lineage>
        <taxon>Bacteria</taxon>
        <taxon>Pseudomonadati</taxon>
        <taxon>Lentisphaerota</taxon>
        <taxon>Lentisphaeria</taxon>
        <taxon>Lentisphaerales</taxon>
        <taxon>Lentisphaeraceae</taxon>
        <taxon>Lentisphaera</taxon>
    </lineage>
</organism>
<dbReference type="EMBL" id="ABCK01000006">
    <property type="protein sequence ID" value="EDM28097.1"/>
    <property type="molecule type" value="Genomic_DNA"/>
</dbReference>
<accession>A6DJM3</accession>
<name>A6DJM3_9BACT</name>
<sequence>MLDDNKRCLKLTDYNFSESNLKSKLKSHLDRSVYPRSSESISYIVFNQSEENYWTISLGNYGYELIIHKSKTKGDYIVWPNGEYSKTSYYGTFRDKKAYLIFFDALLKIKNPTKDIKRQIKYMQYSYPELKQLVESSQIEGEIVGDNKNKSEVKSLPPKTKTDEDQPTK</sequence>
<evidence type="ECO:0000256" key="1">
    <source>
        <dbReference type="SAM" id="MobiDB-lite"/>
    </source>
</evidence>
<feature type="region of interest" description="Disordered" evidence="1">
    <location>
        <begin position="145"/>
        <end position="169"/>
    </location>
</feature>
<feature type="compositionally biased region" description="Basic and acidic residues" evidence="1">
    <location>
        <begin position="160"/>
        <end position="169"/>
    </location>
</feature>
<dbReference type="STRING" id="313628.LNTAR_12111"/>
<comment type="caution">
    <text evidence="2">The sequence shown here is derived from an EMBL/GenBank/DDBJ whole genome shotgun (WGS) entry which is preliminary data.</text>
</comment>
<evidence type="ECO:0000313" key="2">
    <source>
        <dbReference type="EMBL" id="EDM28097.1"/>
    </source>
</evidence>
<keyword evidence="3" id="KW-1185">Reference proteome</keyword>